<name>A0ACB0YDT8_MELEN</name>
<keyword evidence="2" id="KW-1185">Reference proteome</keyword>
<proteinExistence type="predicted"/>
<protein>
    <submittedName>
        <fullName evidence="1">Uncharacterized protein</fullName>
    </submittedName>
</protein>
<dbReference type="EMBL" id="CAVMJV010000010">
    <property type="protein sequence ID" value="CAK5042657.1"/>
    <property type="molecule type" value="Genomic_DNA"/>
</dbReference>
<comment type="caution">
    <text evidence="1">The sequence shown here is derived from an EMBL/GenBank/DDBJ whole genome shotgun (WGS) entry which is preliminary data.</text>
</comment>
<sequence>MVDSADPWSELHKWWIFSASGMFGLLWMANSKHCQKLVHFSGSPENFGISIGAILNESYAGFRGKSCR</sequence>
<accession>A0ACB0YDT8</accession>
<reference evidence="1" key="1">
    <citation type="submission" date="2023-11" db="EMBL/GenBank/DDBJ databases">
        <authorList>
            <person name="Poullet M."/>
        </authorList>
    </citation>
    <scope>NUCLEOTIDE SEQUENCE</scope>
    <source>
        <strain evidence="1">E1834</strain>
    </source>
</reference>
<evidence type="ECO:0000313" key="1">
    <source>
        <dbReference type="EMBL" id="CAK5042657.1"/>
    </source>
</evidence>
<evidence type="ECO:0000313" key="2">
    <source>
        <dbReference type="Proteomes" id="UP001497535"/>
    </source>
</evidence>
<organism evidence="1 2">
    <name type="scientific">Meloidogyne enterolobii</name>
    <name type="common">Root-knot nematode worm</name>
    <name type="synonym">Meloidogyne mayaguensis</name>
    <dbReference type="NCBI Taxonomy" id="390850"/>
    <lineage>
        <taxon>Eukaryota</taxon>
        <taxon>Metazoa</taxon>
        <taxon>Ecdysozoa</taxon>
        <taxon>Nematoda</taxon>
        <taxon>Chromadorea</taxon>
        <taxon>Rhabditida</taxon>
        <taxon>Tylenchina</taxon>
        <taxon>Tylenchomorpha</taxon>
        <taxon>Tylenchoidea</taxon>
        <taxon>Meloidogynidae</taxon>
        <taxon>Meloidogyninae</taxon>
        <taxon>Meloidogyne</taxon>
    </lineage>
</organism>
<gene>
    <name evidence="1" type="ORF">MENTE1834_LOCUS10908</name>
</gene>
<dbReference type="Proteomes" id="UP001497535">
    <property type="component" value="Unassembled WGS sequence"/>
</dbReference>